<dbReference type="InterPro" id="IPR032710">
    <property type="entry name" value="NTF2-like_dom_sf"/>
</dbReference>
<gene>
    <name evidence="2" type="ORF">Pmi06nite_55800</name>
</gene>
<name>A0A8J3TS36_9ACTN</name>
<feature type="domain" description="SnoaL-like" evidence="1">
    <location>
        <begin position="10"/>
        <end position="103"/>
    </location>
</feature>
<dbReference type="Proteomes" id="UP000650628">
    <property type="component" value="Unassembled WGS sequence"/>
</dbReference>
<dbReference type="Pfam" id="PF12680">
    <property type="entry name" value="SnoaL_2"/>
    <property type="match status" value="1"/>
</dbReference>
<reference evidence="2 3" key="1">
    <citation type="submission" date="2021-01" db="EMBL/GenBank/DDBJ databases">
        <title>Whole genome shotgun sequence of Planotetraspora mira NBRC 15435.</title>
        <authorList>
            <person name="Komaki H."/>
            <person name="Tamura T."/>
        </authorList>
    </citation>
    <scope>NUCLEOTIDE SEQUENCE [LARGE SCALE GENOMIC DNA]</scope>
    <source>
        <strain evidence="2 3">NBRC 15435</strain>
    </source>
</reference>
<evidence type="ECO:0000313" key="3">
    <source>
        <dbReference type="Proteomes" id="UP000650628"/>
    </source>
</evidence>
<protein>
    <submittedName>
        <fullName evidence="2">Polyketide cyclase</fullName>
    </submittedName>
</protein>
<dbReference type="SUPFAM" id="SSF54427">
    <property type="entry name" value="NTF2-like"/>
    <property type="match status" value="1"/>
</dbReference>
<evidence type="ECO:0000259" key="1">
    <source>
        <dbReference type="Pfam" id="PF12680"/>
    </source>
</evidence>
<dbReference type="Gene3D" id="3.10.450.50">
    <property type="match status" value="1"/>
</dbReference>
<dbReference type="AlphaFoldDB" id="A0A8J3TS36"/>
<organism evidence="2 3">
    <name type="scientific">Planotetraspora mira</name>
    <dbReference type="NCBI Taxonomy" id="58121"/>
    <lineage>
        <taxon>Bacteria</taxon>
        <taxon>Bacillati</taxon>
        <taxon>Actinomycetota</taxon>
        <taxon>Actinomycetes</taxon>
        <taxon>Streptosporangiales</taxon>
        <taxon>Streptosporangiaceae</taxon>
        <taxon>Planotetraspora</taxon>
    </lineage>
</organism>
<dbReference type="RefSeq" id="WP_203956037.1">
    <property type="nucleotide sequence ID" value="NZ_BOOO01000033.1"/>
</dbReference>
<comment type="caution">
    <text evidence="2">The sequence shown here is derived from an EMBL/GenBank/DDBJ whole genome shotgun (WGS) entry which is preliminary data.</text>
</comment>
<keyword evidence="3" id="KW-1185">Reference proteome</keyword>
<evidence type="ECO:0000313" key="2">
    <source>
        <dbReference type="EMBL" id="GII32138.1"/>
    </source>
</evidence>
<accession>A0A8J3TS36</accession>
<proteinExistence type="predicted"/>
<dbReference type="EMBL" id="BOOO01000033">
    <property type="protein sequence ID" value="GII32138.1"/>
    <property type="molecule type" value="Genomic_DNA"/>
</dbReference>
<sequence length="110" mass="11722">MSSPSLPEPVAAYLRAKRAHDSKGLVATLTEDAVITDDGNRYQGADAIRAWNDEASKKVRATYDVKEVREADGRTLVSVEVGGDFPGSPVVLGFEFTVDGDKISALTIAP</sequence>
<dbReference type="InterPro" id="IPR037401">
    <property type="entry name" value="SnoaL-like"/>
</dbReference>